<feature type="transmembrane region" description="Helical" evidence="10">
    <location>
        <begin position="34"/>
        <end position="54"/>
    </location>
</feature>
<evidence type="ECO:0000256" key="7">
    <source>
        <dbReference type="ARBA" id="ARBA00023121"/>
    </source>
</evidence>
<reference evidence="13" key="1">
    <citation type="submission" date="2022-11" db="UniProtKB">
        <authorList>
            <consortium name="WormBaseParasite"/>
        </authorList>
    </citation>
    <scope>IDENTIFICATION</scope>
</reference>
<accession>A0A915DLU3</accession>
<dbReference type="PANTHER" id="PTHR13466">
    <property type="entry name" value="TEX2 PROTEIN-RELATED"/>
    <property type="match status" value="1"/>
</dbReference>
<keyword evidence="12" id="KW-1185">Reference proteome</keyword>
<evidence type="ECO:0000256" key="5">
    <source>
        <dbReference type="ARBA" id="ARBA00022989"/>
    </source>
</evidence>
<organism evidence="12 13">
    <name type="scientific">Ditylenchus dipsaci</name>
    <dbReference type="NCBI Taxonomy" id="166011"/>
    <lineage>
        <taxon>Eukaryota</taxon>
        <taxon>Metazoa</taxon>
        <taxon>Ecdysozoa</taxon>
        <taxon>Nematoda</taxon>
        <taxon>Chromadorea</taxon>
        <taxon>Rhabditida</taxon>
        <taxon>Tylenchina</taxon>
        <taxon>Tylenchomorpha</taxon>
        <taxon>Sphaerularioidea</taxon>
        <taxon>Anguinidae</taxon>
        <taxon>Anguininae</taxon>
        <taxon>Ditylenchus</taxon>
    </lineage>
</organism>
<dbReference type="GO" id="GO:0008289">
    <property type="term" value="F:lipid binding"/>
    <property type="evidence" value="ECO:0007669"/>
    <property type="project" value="UniProtKB-KW"/>
</dbReference>
<evidence type="ECO:0000256" key="9">
    <source>
        <dbReference type="SAM" id="MobiDB-lite"/>
    </source>
</evidence>
<evidence type="ECO:0000313" key="12">
    <source>
        <dbReference type="Proteomes" id="UP000887574"/>
    </source>
</evidence>
<protein>
    <submittedName>
        <fullName evidence="13">SMP-LTD domain-containing protein</fullName>
    </submittedName>
</protein>
<keyword evidence="3 10" id="KW-0812">Transmembrane</keyword>
<evidence type="ECO:0000313" key="13">
    <source>
        <dbReference type="WBParaSite" id="jg21435"/>
    </source>
</evidence>
<feature type="compositionally biased region" description="Acidic residues" evidence="9">
    <location>
        <begin position="494"/>
        <end position="503"/>
    </location>
</feature>
<dbReference type="WBParaSite" id="jg21435">
    <property type="protein sequence ID" value="jg21435"/>
    <property type="gene ID" value="jg21435"/>
</dbReference>
<sequence>MSSYANLFSYISLMKLARFLNNLFTGRLALFSRLFIWPTMGLYIAVTAFLYLNVADFKSAAANQKKMMPNKQWHMKFCKKVEQDDGVLGTKSTEAGLSVHLHGHKLHINHHQKAVRRYTFYDDPTLTEPEPEITHVQVCDLTNAKIKLRPLRLSARRWFSRKYPIMVKLTFEPVIEEAGKEVHKKETKPIQLPENEIVVEDIQDKGADFVEERRTIANIQEIANDAEEIDGKFEMEDQASCASDDMLVVAPSSQSKSGSSRTIWLFARNGREKEIWFHKLRKASKEFLCPTEKCDIASGISVQMPSIDKIKEHRDYYLYLLQDVEFSNQLNQIKDEPIIRSDQSLKNTVLMDLGYYQRTQFEGEKNTRLTAIFNLLAVRICYDFARDDFWVGLIRERVQMKIGAVHLPYFIESLKLEKFDLGTAVPNILKVYAPMLDQWGIWLDFDIKYDGLVQLTIVTQADLTKLNDENTESEDELAKASYFGYSDLDLPLSPEDEPDDEDYGKDISEEKLEEKSKKKPGRKIMKIIDKITHSDLFKSASELKLVRKAMEEISDTQLVINVEITELQGTMMLNIPPPPSDRLWYGFRETPKMSVKVVPQVGEKSVNFSAVSDLIEAKLVNIIQNLLVFPNLDDIVVPLLSGNDLLHGSFTK</sequence>
<evidence type="ECO:0000256" key="10">
    <source>
        <dbReference type="SAM" id="Phobius"/>
    </source>
</evidence>
<keyword evidence="5 10" id="KW-1133">Transmembrane helix</keyword>
<keyword evidence="2" id="KW-0813">Transport</keyword>
<evidence type="ECO:0000256" key="1">
    <source>
        <dbReference type="ARBA" id="ARBA00004586"/>
    </source>
</evidence>
<evidence type="ECO:0000256" key="3">
    <source>
        <dbReference type="ARBA" id="ARBA00022692"/>
    </source>
</evidence>
<name>A0A915DLU3_9BILA</name>
<dbReference type="CDD" id="cd21675">
    <property type="entry name" value="SMP_TEX2"/>
    <property type="match status" value="1"/>
</dbReference>
<dbReference type="PROSITE" id="PS51847">
    <property type="entry name" value="SMP"/>
    <property type="match status" value="1"/>
</dbReference>
<comment type="subcellular location">
    <subcellularLocation>
        <location evidence="1">Endoplasmic reticulum membrane</location>
    </subcellularLocation>
</comment>
<dbReference type="AlphaFoldDB" id="A0A915DLU3"/>
<evidence type="ECO:0000256" key="2">
    <source>
        <dbReference type="ARBA" id="ARBA00022448"/>
    </source>
</evidence>
<dbReference type="GO" id="GO:0005789">
    <property type="term" value="C:endoplasmic reticulum membrane"/>
    <property type="evidence" value="ECO:0007669"/>
    <property type="project" value="UniProtKB-SubCell"/>
</dbReference>
<evidence type="ECO:0000256" key="4">
    <source>
        <dbReference type="ARBA" id="ARBA00022824"/>
    </source>
</evidence>
<feature type="region of interest" description="Disordered" evidence="9">
    <location>
        <begin position="491"/>
        <end position="518"/>
    </location>
</feature>
<evidence type="ECO:0000256" key="6">
    <source>
        <dbReference type="ARBA" id="ARBA00023055"/>
    </source>
</evidence>
<evidence type="ECO:0000256" key="8">
    <source>
        <dbReference type="ARBA" id="ARBA00023136"/>
    </source>
</evidence>
<dbReference type="PANTHER" id="PTHR13466:SF0">
    <property type="entry name" value="SMP-LTD DOMAIN-CONTAINING PROTEIN"/>
    <property type="match status" value="1"/>
</dbReference>
<proteinExistence type="predicted"/>
<dbReference type="GO" id="GO:0006869">
    <property type="term" value="P:lipid transport"/>
    <property type="evidence" value="ECO:0007669"/>
    <property type="project" value="UniProtKB-KW"/>
</dbReference>
<keyword evidence="7" id="KW-0446">Lipid-binding</keyword>
<keyword evidence="6" id="KW-0445">Lipid transport</keyword>
<dbReference type="Proteomes" id="UP000887574">
    <property type="component" value="Unplaced"/>
</dbReference>
<feature type="compositionally biased region" description="Basic and acidic residues" evidence="9">
    <location>
        <begin position="504"/>
        <end position="516"/>
    </location>
</feature>
<keyword evidence="4" id="KW-0256">Endoplasmic reticulum</keyword>
<dbReference type="InterPro" id="IPR031468">
    <property type="entry name" value="SMP_LBD"/>
</dbReference>
<evidence type="ECO:0000259" key="11">
    <source>
        <dbReference type="PROSITE" id="PS51847"/>
    </source>
</evidence>
<feature type="domain" description="SMP-LTD" evidence="11">
    <location>
        <begin position="365"/>
        <end position="638"/>
    </location>
</feature>
<keyword evidence="8 10" id="KW-0472">Membrane</keyword>